<keyword evidence="3" id="KW-1185">Reference proteome</keyword>
<evidence type="ECO:0000313" key="3">
    <source>
        <dbReference type="Proteomes" id="UP000199612"/>
    </source>
</evidence>
<feature type="domain" description="Oxidoreductase FAD/NAD(P)-binding" evidence="1">
    <location>
        <begin position="120"/>
        <end position="204"/>
    </location>
</feature>
<accession>A0A1I1K8W4</accession>
<reference evidence="3" key="1">
    <citation type="submission" date="2016-10" db="EMBL/GenBank/DDBJ databases">
        <authorList>
            <person name="Varghese N."/>
            <person name="Submissions S."/>
        </authorList>
    </citation>
    <scope>NUCLEOTIDE SEQUENCE [LARGE SCALE GENOMIC DNA]</scope>
    <source>
        <strain evidence="3">DSM 23664</strain>
    </source>
</reference>
<dbReference type="GO" id="GO:0016491">
    <property type="term" value="F:oxidoreductase activity"/>
    <property type="evidence" value="ECO:0007669"/>
    <property type="project" value="InterPro"/>
</dbReference>
<dbReference type="STRING" id="753702.SAMN04488102_11121"/>
<dbReference type="EMBL" id="FOLT01000011">
    <property type="protein sequence ID" value="SFC57387.1"/>
    <property type="molecule type" value="Genomic_DNA"/>
</dbReference>
<dbReference type="AlphaFoldDB" id="A0A1I1K8W4"/>
<protein>
    <submittedName>
        <fullName evidence="2">Ferredoxin-NADP reductase</fullName>
    </submittedName>
</protein>
<name>A0A1I1K8W4_9LACT</name>
<dbReference type="CDD" id="cd00322">
    <property type="entry name" value="FNR_like"/>
    <property type="match status" value="1"/>
</dbReference>
<dbReference type="InterPro" id="IPR001433">
    <property type="entry name" value="OxRdtase_FAD/NAD-bd"/>
</dbReference>
<proteinExistence type="predicted"/>
<dbReference type="OrthoDB" id="573132at2"/>
<dbReference type="InterPro" id="IPR017938">
    <property type="entry name" value="Riboflavin_synthase-like_b-brl"/>
</dbReference>
<dbReference type="SUPFAM" id="SSF63380">
    <property type="entry name" value="Riboflavin synthase domain-like"/>
    <property type="match status" value="1"/>
</dbReference>
<dbReference type="InterPro" id="IPR050415">
    <property type="entry name" value="MRET"/>
</dbReference>
<dbReference type="PANTHER" id="PTHR47354">
    <property type="entry name" value="NADH OXIDOREDUCTASE HCR"/>
    <property type="match status" value="1"/>
</dbReference>
<evidence type="ECO:0000259" key="1">
    <source>
        <dbReference type="Pfam" id="PF00175"/>
    </source>
</evidence>
<dbReference type="InterPro" id="IPR039261">
    <property type="entry name" value="FNR_nucleotide-bd"/>
</dbReference>
<dbReference type="RefSeq" id="WP_091530962.1">
    <property type="nucleotide sequence ID" value="NZ_FOLT01000011.1"/>
</dbReference>
<dbReference type="SUPFAM" id="SSF52343">
    <property type="entry name" value="Ferredoxin reductase-like, C-terminal NADP-linked domain"/>
    <property type="match status" value="1"/>
</dbReference>
<dbReference type="PRINTS" id="PR00409">
    <property type="entry name" value="PHDIOXRDTASE"/>
</dbReference>
<organism evidence="2 3">
    <name type="scientific">Alkalibacterium subtropicum</name>
    <dbReference type="NCBI Taxonomy" id="753702"/>
    <lineage>
        <taxon>Bacteria</taxon>
        <taxon>Bacillati</taxon>
        <taxon>Bacillota</taxon>
        <taxon>Bacilli</taxon>
        <taxon>Lactobacillales</taxon>
        <taxon>Carnobacteriaceae</taxon>
        <taxon>Alkalibacterium</taxon>
    </lineage>
</organism>
<dbReference type="Gene3D" id="3.40.50.80">
    <property type="entry name" value="Nucleotide-binding domain of ferredoxin-NADP reductase (FNR) module"/>
    <property type="match status" value="1"/>
</dbReference>
<dbReference type="Pfam" id="PF00175">
    <property type="entry name" value="NAD_binding_1"/>
    <property type="match status" value="1"/>
</dbReference>
<dbReference type="PANTHER" id="PTHR47354:SF5">
    <property type="entry name" value="PROTEIN RFBI"/>
    <property type="match status" value="1"/>
</dbReference>
<dbReference type="Gene3D" id="2.40.30.10">
    <property type="entry name" value="Translation factors"/>
    <property type="match status" value="1"/>
</dbReference>
<evidence type="ECO:0000313" key="2">
    <source>
        <dbReference type="EMBL" id="SFC57387.1"/>
    </source>
</evidence>
<gene>
    <name evidence="2" type="ORF">SAMN04488102_11121</name>
</gene>
<dbReference type="Proteomes" id="UP000199612">
    <property type="component" value="Unassembled WGS sequence"/>
</dbReference>
<sequence length="233" mass="26623">MKINDFKGMFNRTTLTVHSITHPHDDYYVILFNYPKDLIWAPGEHGVFTIPGKKVSGQPFRIFSIASPPSETKLMIATSINEPVSDFKKTLFSLSEGDKVNMIGPFGWYKTKDTTSPIVLIAAGIGITPNRAMVKQLEYDTRRDIFLVYSSSDTHLFKEEIDRIAEGNPRFHPFYTKDRNQTRQVYEKLADTLGNDAIYYIAGKPKTVLDINKRLRKNGVSFTHIVFDPYIGY</sequence>